<evidence type="ECO:0000313" key="2">
    <source>
        <dbReference type="EMBL" id="QDU88388.1"/>
    </source>
</evidence>
<reference evidence="2 3" key="1">
    <citation type="submission" date="2019-02" db="EMBL/GenBank/DDBJ databases">
        <title>Deep-cultivation of Planctomycetes and their phenomic and genomic characterization uncovers novel biology.</title>
        <authorList>
            <person name="Wiegand S."/>
            <person name="Jogler M."/>
            <person name="Boedeker C."/>
            <person name="Pinto D."/>
            <person name="Vollmers J."/>
            <person name="Rivas-Marin E."/>
            <person name="Kohn T."/>
            <person name="Peeters S.H."/>
            <person name="Heuer A."/>
            <person name="Rast P."/>
            <person name="Oberbeckmann S."/>
            <person name="Bunk B."/>
            <person name="Jeske O."/>
            <person name="Meyerdierks A."/>
            <person name="Storesund J.E."/>
            <person name="Kallscheuer N."/>
            <person name="Luecker S."/>
            <person name="Lage O.M."/>
            <person name="Pohl T."/>
            <person name="Merkel B.J."/>
            <person name="Hornburger P."/>
            <person name="Mueller R.-W."/>
            <person name="Bruemmer F."/>
            <person name="Labrenz M."/>
            <person name="Spormann A.M."/>
            <person name="Op den Camp H."/>
            <person name="Overmann J."/>
            <person name="Amann R."/>
            <person name="Jetten M.S.M."/>
            <person name="Mascher T."/>
            <person name="Medema M.H."/>
            <person name="Devos D.P."/>
            <person name="Kaster A.-K."/>
            <person name="Ovreas L."/>
            <person name="Rohde M."/>
            <person name="Galperin M.Y."/>
            <person name="Jogler C."/>
        </authorList>
    </citation>
    <scope>NUCLEOTIDE SEQUENCE [LARGE SCALE GENOMIC DNA]</scope>
    <source>
        <strain evidence="2 3">Pla175</strain>
    </source>
</reference>
<gene>
    <name evidence="2" type="ORF">Pla175_17640</name>
</gene>
<accession>A0A518DAB1</accession>
<organism evidence="2 3">
    <name type="scientific">Pirellulimonas nuda</name>
    <dbReference type="NCBI Taxonomy" id="2528009"/>
    <lineage>
        <taxon>Bacteria</taxon>
        <taxon>Pseudomonadati</taxon>
        <taxon>Planctomycetota</taxon>
        <taxon>Planctomycetia</taxon>
        <taxon>Pirellulales</taxon>
        <taxon>Lacipirellulaceae</taxon>
        <taxon>Pirellulimonas</taxon>
    </lineage>
</organism>
<dbReference type="EMBL" id="CP036291">
    <property type="protein sequence ID" value="QDU88388.1"/>
    <property type="molecule type" value="Genomic_DNA"/>
</dbReference>
<dbReference type="AlphaFoldDB" id="A0A518DAB1"/>
<evidence type="ECO:0000313" key="3">
    <source>
        <dbReference type="Proteomes" id="UP000317429"/>
    </source>
</evidence>
<protein>
    <recommendedName>
        <fullName evidence="4">ParB/Sulfiredoxin domain-containing protein</fullName>
    </recommendedName>
</protein>
<evidence type="ECO:0008006" key="4">
    <source>
        <dbReference type="Google" id="ProtNLM"/>
    </source>
</evidence>
<dbReference type="SUPFAM" id="SSF110849">
    <property type="entry name" value="ParB/Sulfiredoxin"/>
    <property type="match status" value="1"/>
</dbReference>
<name>A0A518DAB1_9BACT</name>
<dbReference type="InterPro" id="IPR036086">
    <property type="entry name" value="ParB/Sulfiredoxin_sf"/>
</dbReference>
<feature type="compositionally biased region" description="Low complexity" evidence="1">
    <location>
        <begin position="30"/>
        <end position="39"/>
    </location>
</feature>
<dbReference type="Proteomes" id="UP000317429">
    <property type="component" value="Chromosome"/>
</dbReference>
<dbReference type="RefSeq" id="WP_145283256.1">
    <property type="nucleotide sequence ID" value="NZ_CP036291.1"/>
</dbReference>
<proteinExistence type="predicted"/>
<keyword evidence="3" id="KW-1185">Reference proteome</keyword>
<feature type="region of interest" description="Disordered" evidence="1">
    <location>
        <begin position="1"/>
        <end position="55"/>
    </location>
</feature>
<dbReference type="KEGG" id="pnd:Pla175_17640"/>
<dbReference type="OrthoDB" id="9800801at2"/>
<evidence type="ECO:0000256" key="1">
    <source>
        <dbReference type="SAM" id="MobiDB-lite"/>
    </source>
</evidence>
<sequence>MNKKPSAKKPGSQPAKKPAAVKPRSRAKASKSGSAVSGAGLPAVLNDLHPDAANPRKISDEAKRALRASLRRFGDLSGITFNRTTGELVAGHQRIEQLRAEYGDEPRLEHAADGSASLTLGGNRFAVRIVEWSRAKQRAANVAANNQRMQGAFTDDLASFLLEVEAEATEEMPGVFDDLLLADMMGDGLLAEDEKKHAEARVPEAFQVIVECEDEKQQRELYERLCKDGRTCKLLTI</sequence>